<feature type="region of interest" description="Disordered" evidence="1">
    <location>
        <begin position="218"/>
        <end position="297"/>
    </location>
</feature>
<dbReference type="Gene3D" id="3.40.50.10190">
    <property type="entry name" value="BRCT domain"/>
    <property type="match status" value="1"/>
</dbReference>
<evidence type="ECO:0000256" key="1">
    <source>
        <dbReference type="SAM" id="MobiDB-lite"/>
    </source>
</evidence>
<proteinExistence type="predicted"/>
<feature type="region of interest" description="Disordered" evidence="1">
    <location>
        <begin position="161"/>
        <end position="201"/>
    </location>
</feature>
<dbReference type="InterPro" id="IPR001357">
    <property type="entry name" value="BRCT_dom"/>
</dbReference>
<name>A0AAD9FU26_PAPLA</name>
<feature type="domain" description="BRCT" evidence="2">
    <location>
        <begin position="1"/>
        <end position="121"/>
    </location>
</feature>
<accession>A0AAD9FU26</accession>
<gene>
    <name evidence="3" type="ORF">DB88DRAFT_508175</name>
</gene>
<dbReference type="InterPro" id="IPR036420">
    <property type="entry name" value="BRCT_dom_sf"/>
</dbReference>
<dbReference type="AlphaFoldDB" id="A0AAD9FU26"/>
<dbReference type="PROSITE" id="PS50172">
    <property type="entry name" value="BRCT"/>
    <property type="match status" value="1"/>
</dbReference>
<protein>
    <recommendedName>
        <fullName evidence="2">BRCT domain-containing protein</fullName>
    </recommendedName>
</protein>
<comment type="caution">
    <text evidence="3">The sequence shown here is derived from an EMBL/GenBank/DDBJ whole genome shotgun (WGS) entry which is preliminary data.</text>
</comment>
<reference evidence="3" key="1">
    <citation type="submission" date="2023-02" db="EMBL/GenBank/DDBJ databases">
        <title>Identification and recombinant expression of a fungal hydrolase from Papiliotrema laurentii that hydrolyzes apple cutin and clears colloidal polyester polyurethane.</title>
        <authorList>
            <consortium name="DOE Joint Genome Institute"/>
            <person name="Roman V.A."/>
            <person name="Bojanowski C."/>
            <person name="Crable B.R."/>
            <person name="Wagner D.N."/>
            <person name="Hung C.S."/>
            <person name="Nadeau L.J."/>
            <person name="Schratz L."/>
            <person name="Haridas S."/>
            <person name="Pangilinan J."/>
            <person name="Lipzen A."/>
            <person name="Na H."/>
            <person name="Yan M."/>
            <person name="Ng V."/>
            <person name="Grigoriev I.V."/>
            <person name="Spatafora J.W."/>
            <person name="Barlow D."/>
            <person name="Biffinger J."/>
            <person name="Kelley-Loughnane N."/>
            <person name="Varaljay V.A."/>
            <person name="Crookes-Goodson W.J."/>
        </authorList>
    </citation>
    <scope>NUCLEOTIDE SEQUENCE</scope>
    <source>
        <strain evidence="3">5307AH</strain>
    </source>
</reference>
<organism evidence="3 4">
    <name type="scientific">Papiliotrema laurentii</name>
    <name type="common">Cryptococcus laurentii</name>
    <dbReference type="NCBI Taxonomy" id="5418"/>
    <lineage>
        <taxon>Eukaryota</taxon>
        <taxon>Fungi</taxon>
        <taxon>Dikarya</taxon>
        <taxon>Basidiomycota</taxon>
        <taxon>Agaricomycotina</taxon>
        <taxon>Tremellomycetes</taxon>
        <taxon>Tremellales</taxon>
        <taxon>Rhynchogastremaceae</taxon>
        <taxon>Papiliotrema</taxon>
    </lineage>
</organism>
<evidence type="ECO:0000259" key="2">
    <source>
        <dbReference type="PROSITE" id="PS50172"/>
    </source>
</evidence>
<feature type="compositionally biased region" description="Basic and acidic residues" evidence="1">
    <location>
        <begin position="247"/>
        <end position="259"/>
    </location>
</feature>
<sequence length="343" mass="36178">MAHVFRGMVIFFHLEACRVPELKKCHSMITKYGGTCTANVNKATHILILLDSASLELRVLPRQQLNRQGAKLLATDLVALYGTVVENGTVIQNAEKTIVPTEWAAECLRQNAVVPTGPWEYRGTVSPNVGRWWFSYGDWQPPPPAAVPVPRQAPVLAAPDTAAAPDAVPAPDAPDAVPAPSAPLAPAAPVAPADPAAPLAASAPSPLPLLPSAPTPYFLRTLTPGESAPTPPAGPSRKVLGKRRARSKDVALPEPEEPRPPPVALTPRAADSAGPSPRRGVVEPGSSGATKTKGPIDSWEAESTMEELAHLAILSSWEYPLGLFGTLVDANGATVWHRPPPLL</sequence>
<dbReference type="EMBL" id="JAODAN010000002">
    <property type="protein sequence ID" value="KAK1926052.1"/>
    <property type="molecule type" value="Genomic_DNA"/>
</dbReference>
<dbReference type="Proteomes" id="UP001182556">
    <property type="component" value="Unassembled WGS sequence"/>
</dbReference>
<evidence type="ECO:0000313" key="4">
    <source>
        <dbReference type="Proteomes" id="UP001182556"/>
    </source>
</evidence>
<keyword evidence="4" id="KW-1185">Reference proteome</keyword>
<dbReference type="SUPFAM" id="SSF52113">
    <property type="entry name" value="BRCT domain"/>
    <property type="match status" value="1"/>
</dbReference>
<evidence type="ECO:0000313" key="3">
    <source>
        <dbReference type="EMBL" id="KAK1926052.1"/>
    </source>
</evidence>